<dbReference type="EMBL" id="BMLW01000013">
    <property type="protein sequence ID" value="GGP14839.1"/>
    <property type="molecule type" value="Genomic_DNA"/>
</dbReference>
<protein>
    <submittedName>
        <fullName evidence="1">Uncharacterized protein</fullName>
    </submittedName>
</protein>
<name>A0ABQ2P058_9BACI</name>
<dbReference type="Proteomes" id="UP000641206">
    <property type="component" value="Unassembled WGS sequence"/>
</dbReference>
<gene>
    <name evidence="1" type="ORF">GCM10011346_40450</name>
</gene>
<accession>A0ABQ2P058</accession>
<keyword evidence="2" id="KW-1185">Reference proteome</keyword>
<proteinExistence type="predicted"/>
<comment type="caution">
    <text evidence="1">The sequence shown here is derived from an EMBL/GenBank/DDBJ whole genome shotgun (WGS) entry which is preliminary data.</text>
</comment>
<organism evidence="1 2">
    <name type="scientific">Oceanobacillus neutriphilus</name>
    <dbReference type="NCBI Taxonomy" id="531815"/>
    <lineage>
        <taxon>Bacteria</taxon>
        <taxon>Bacillati</taxon>
        <taxon>Bacillota</taxon>
        <taxon>Bacilli</taxon>
        <taxon>Bacillales</taxon>
        <taxon>Bacillaceae</taxon>
        <taxon>Oceanobacillus</taxon>
    </lineage>
</organism>
<evidence type="ECO:0000313" key="1">
    <source>
        <dbReference type="EMBL" id="GGP14839.1"/>
    </source>
</evidence>
<reference evidence="2" key="1">
    <citation type="journal article" date="2019" name="Int. J. Syst. Evol. Microbiol.">
        <title>The Global Catalogue of Microorganisms (GCM) 10K type strain sequencing project: providing services to taxonomists for standard genome sequencing and annotation.</title>
        <authorList>
            <consortium name="The Broad Institute Genomics Platform"/>
            <consortium name="The Broad Institute Genome Sequencing Center for Infectious Disease"/>
            <person name="Wu L."/>
            <person name="Ma J."/>
        </authorList>
    </citation>
    <scope>NUCLEOTIDE SEQUENCE [LARGE SCALE GENOMIC DNA]</scope>
    <source>
        <strain evidence="2">CGMCC 1.7693</strain>
    </source>
</reference>
<sequence>MNKRLYNLNLRITLFVNDFILNHKRQVEERVKDVMAARGNDNNLTINIMKDSLNRFKIILIFIPLNPINTCIKM</sequence>
<evidence type="ECO:0000313" key="2">
    <source>
        <dbReference type="Proteomes" id="UP000641206"/>
    </source>
</evidence>